<dbReference type="Proteomes" id="UP001234202">
    <property type="component" value="Unassembled WGS sequence"/>
</dbReference>
<protein>
    <submittedName>
        <fullName evidence="1">Uncharacterized protein</fullName>
    </submittedName>
</protein>
<reference evidence="1" key="1">
    <citation type="submission" date="2023-04" db="EMBL/GenBank/DDBJ databases">
        <title>Draft Genome sequencing of Naganishia species isolated from polar environments using Oxford Nanopore Technology.</title>
        <authorList>
            <person name="Leo P."/>
            <person name="Venkateswaran K."/>
        </authorList>
    </citation>
    <scope>NUCLEOTIDE SEQUENCE</scope>
    <source>
        <strain evidence="1">DBVPG 5303</strain>
    </source>
</reference>
<sequence>MFTPISTAPTFVTPEEHAQITSSTPSSFSDIPPALRYQDNEVELIIEPQLELYGSSDRLKGSIWVTEEAFFFIPTASTNSADATTSSGFSLKYPAITLHAISPASEDTAAYLYCQVDDPSAKGQGGNDEEDEEEDDDYVPMRELKVFVKSEAQLNQLFNALSHCASLHPSPMSPGDDLSSQINFFGGNPDEDEDRELPFTITGMPNGADGAFVDANEEDEGEPTVNGGRTRSDYQAGTERFRPY</sequence>
<keyword evidence="2" id="KW-1185">Reference proteome</keyword>
<evidence type="ECO:0000313" key="1">
    <source>
        <dbReference type="EMBL" id="KAJ9122083.1"/>
    </source>
</evidence>
<dbReference type="EMBL" id="JASBWV010000015">
    <property type="protein sequence ID" value="KAJ9122083.1"/>
    <property type="molecule type" value="Genomic_DNA"/>
</dbReference>
<evidence type="ECO:0000313" key="2">
    <source>
        <dbReference type="Proteomes" id="UP001234202"/>
    </source>
</evidence>
<gene>
    <name evidence="1" type="ORF">QFC24_004310</name>
</gene>
<comment type="caution">
    <text evidence="1">The sequence shown here is derived from an EMBL/GenBank/DDBJ whole genome shotgun (WGS) entry which is preliminary data.</text>
</comment>
<accession>A0ACC2XE21</accession>
<organism evidence="1 2">
    <name type="scientific">Naganishia onofrii</name>
    <dbReference type="NCBI Taxonomy" id="1851511"/>
    <lineage>
        <taxon>Eukaryota</taxon>
        <taxon>Fungi</taxon>
        <taxon>Dikarya</taxon>
        <taxon>Basidiomycota</taxon>
        <taxon>Agaricomycotina</taxon>
        <taxon>Tremellomycetes</taxon>
        <taxon>Filobasidiales</taxon>
        <taxon>Filobasidiaceae</taxon>
        <taxon>Naganishia</taxon>
    </lineage>
</organism>
<proteinExistence type="predicted"/>
<name>A0ACC2XE21_9TREE</name>